<keyword evidence="1" id="KW-0472">Membrane</keyword>
<accession>A0A0E3BF00</accession>
<dbReference type="Proteomes" id="UP000029567">
    <property type="component" value="Unassembled WGS sequence"/>
</dbReference>
<keyword evidence="1" id="KW-1133">Transmembrane helix</keyword>
<evidence type="ECO:0000313" key="2">
    <source>
        <dbReference type="EMBL" id="KGG84845.1"/>
    </source>
</evidence>
<protein>
    <submittedName>
        <fullName evidence="2">Uncharacterized protein</fullName>
    </submittedName>
</protein>
<dbReference type="AlphaFoldDB" id="A0A0E3BF00"/>
<evidence type="ECO:0000313" key="3">
    <source>
        <dbReference type="Proteomes" id="UP000029567"/>
    </source>
</evidence>
<sequence>MVGGMQSSWLWYVAVVIGAFSPASPRRIWGVLLILILAMLAATAALILLKGR</sequence>
<keyword evidence="1" id="KW-0812">Transmembrane</keyword>
<name>A0A0E3BF00_9BURK</name>
<gene>
    <name evidence="2" type="ORF">P245_22870</name>
</gene>
<comment type="caution">
    <text evidence="2">The sequence shown here is derived from an EMBL/GenBank/DDBJ whole genome shotgun (WGS) entry which is preliminary data.</text>
</comment>
<dbReference type="EMBL" id="AWTN01000121">
    <property type="protein sequence ID" value="KGG84845.1"/>
    <property type="molecule type" value="Genomic_DNA"/>
</dbReference>
<reference evidence="2 3" key="1">
    <citation type="submission" date="2013-09" db="EMBL/GenBank/DDBJ databases">
        <title>High correlation between genotypes and phenotypes of environmental bacteria Comamonas testosteroni strains.</title>
        <authorList>
            <person name="Liu L."/>
            <person name="Zhu W."/>
            <person name="Xia X."/>
            <person name="Xu B."/>
            <person name="Luo M."/>
            <person name="Wang G."/>
        </authorList>
    </citation>
    <scope>NUCLEOTIDE SEQUENCE [LARGE SCALE GENOMIC DNA]</scope>
    <source>
        <strain evidence="2 3">JL14</strain>
    </source>
</reference>
<evidence type="ECO:0000256" key="1">
    <source>
        <dbReference type="SAM" id="Phobius"/>
    </source>
</evidence>
<feature type="transmembrane region" description="Helical" evidence="1">
    <location>
        <begin position="28"/>
        <end position="49"/>
    </location>
</feature>
<organism evidence="2 3">
    <name type="scientific">Comamonas thiooxydans</name>
    <dbReference type="NCBI Taxonomy" id="363952"/>
    <lineage>
        <taxon>Bacteria</taxon>
        <taxon>Pseudomonadati</taxon>
        <taxon>Pseudomonadota</taxon>
        <taxon>Betaproteobacteria</taxon>
        <taxon>Burkholderiales</taxon>
        <taxon>Comamonadaceae</taxon>
        <taxon>Comamonas</taxon>
    </lineage>
</organism>
<proteinExistence type="predicted"/>